<dbReference type="Gene3D" id="3.40.250.10">
    <property type="entry name" value="Rhodanese-like domain"/>
    <property type="match status" value="1"/>
</dbReference>
<keyword evidence="3" id="KW-0808">Transferase</keyword>
<evidence type="ECO:0000313" key="3">
    <source>
        <dbReference type="EMBL" id="SFH58304.1"/>
    </source>
</evidence>
<dbReference type="SUPFAM" id="SSF52821">
    <property type="entry name" value="Rhodanese/Cell cycle control phosphatase"/>
    <property type="match status" value="1"/>
</dbReference>
<feature type="compositionally biased region" description="Basic and acidic residues" evidence="1">
    <location>
        <begin position="1"/>
        <end position="13"/>
    </location>
</feature>
<evidence type="ECO:0000256" key="1">
    <source>
        <dbReference type="SAM" id="MobiDB-lite"/>
    </source>
</evidence>
<dbReference type="CDD" id="cd00158">
    <property type="entry name" value="RHOD"/>
    <property type="match status" value="1"/>
</dbReference>
<dbReference type="GO" id="GO:0016740">
    <property type="term" value="F:transferase activity"/>
    <property type="evidence" value="ECO:0007669"/>
    <property type="project" value="UniProtKB-KW"/>
</dbReference>
<protein>
    <submittedName>
        <fullName evidence="3">Rhodanese-related sulfurtransferase</fullName>
    </submittedName>
</protein>
<evidence type="ECO:0000259" key="2">
    <source>
        <dbReference type="PROSITE" id="PS50206"/>
    </source>
</evidence>
<dbReference type="AlphaFoldDB" id="A0A1I3B7P5"/>
<dbReference type="InterPro" id="IPR050229">
    <property type="entry name" value="GlpE_sulfurtransferase"/>
</dbReference>
<feature type="domain" description="Rhodanese" evidence="2">
    <location>
        <begin position="25"/>
        <end position="119"/>
    </location>
</feature>
<dbReference type="InterPro" id="IPR001763">
    <property type="entry name" value="Rhodanese-like_dom"/>
</dbReference>
<dbReference type="OrthoDB" id="3168at2157"/>
<feature type="region of interest" description="Disordered" evidence="1">
    <location>
        <begin position="1"/>
        <end position="31"/>
    </location>
</feature>
<dbReference type="Pfam" id="PF00581">
    <property type="entry name" value="Rhodanese"/>
    <property type="match status" value="1"/>
</dbReference>
<dbReference type="EMBL" id="FOPZ01000010">
    <property type="protein sequence ID" value="SFH58304.1"/>
    <property type="molecule type" value="Genomic_DNA"/>
</dbReference>
<gene>
    <name evidence="3" type="ORF">SAMN04488066_11052</name>
</gene>
<organism evidence="3 4">
    <name type="scientific">Halorubrum aquaticum</name>
    <dbReference type="NCBI Taxonomy" id="387340"/>
    <lineage>
        <taxon>Archaea</taxon>
        <taxon>Methanobacteriati</taxon>
        <taxon>Methanobacteriota</taxon>
        <taxon>Stenosarchaea group</taxon>
        <taxon>Halobacteria</taxon>
        <taxon>Halobacteriales</taxon>
        <taxon>Haloferacaceae</taxon>
        <taxon>Halorubrum</taxon>
    </lineage>
</organism>
<feature type="compositionally biased region" description="Gly residues" evidence="1">
    <location>
        <begin position="14"/>
        <end position="23"/>
    </location>
</feature>
<dbReference type="PANTHER" id="PTHR43031">
    <property type="entry name" value="FAD-DEPENDENT OXIDOREDUCTASE"/>
    <property type="match status" value="1"/>
</dbReference>
<sequence length="132" mass="14416">MNGIRPDELDERLGGGSGEGSEGTSGDEPFVLDVRPADAYESGAIDGSHNLPVYEDLRGGDESALRARLDEVPRDREVITVCKMGIVAKRATNVLEEEGYDARTLAGGMSGWNGYRVGSLGYKIRSLWWRIR</sequence>
<keyword evidence="4" id="KW-1185">Reference proteome</keyword>
<dbReference type="PROSITE" id="PS50206">
    <property type="entry name" value="RHODANESE_3"/>
    <property type="match status" value="1"/>
</dbReference>
<reference evidence="3 4" key="1">
    <citation type="submission" date="2016-10" db="EMBL/GenBank/DDBJ databases">
        <authorList>
            <person name="Varghese N."/>
            <person name="Submissions S."/>
        </authorList>
    </citation>
    <scope>NUCLEOTIDE SEQUENCE [LARGE SCALE GENOMIC DNA]</scope>
    <source>
        <strain evidence="3 4">CGMCC 1.6377</strain>
    </source>
</reference>
<dbReference type="SMART" id="SM00450">
    <property type="entry name" value="RHOD"/>
    <property type="match status" value="1"/>
</dbReference>
<accession>A0A1I3B7P5</accession>
<dbReference type="PANTHER" id="PTHR43031:SF1">
    <property type="entry name" value="PYRIDINE NUCLEOTIDE-DISULPHIDE OXIDOREDUCTASE"/>
    <property type="match status" value="1"/>
</dbReference>
<dbReference type="Proteomes" id="UP000323537">
    <property type="component" value="Unassembled WGS sequence"/>
</dbReference>
<proteinExistence type="predicted"/>
<dbReference type="RefSeq" id="WP_149784583.1">
    <property type="nucleotide sequence ID" value="NZ_BAAADP010000002.1"/>
</dbReference>
<evidence type="ECO:0000313" key="4">
    <source>
        <dbReference type="Proteomes" id="UP000323537"/>
    </source>
</evidence>
<dbReference type="InterPro" id="IPR036873">
    <property type="entry name" value="Rhodanese-like_dom_sf"/>
</dbReference>
<name>A0A1I3B7P5_9EURY</name>